<evidence type="ECO:0000256" key="10">
    <source>
        <dbReference type="SAM" id="Phobius"/>
    </source>
</evidence>
<proteinExistence type="inferred from homology"/>
<keyword evidence="5 8" id="KW-0119">Carbohydrate metabolism</keyword>
<keyword evidence="10" id="KW-0472">Membrane</keyword>
<feature type="transmembrane region" description="Helical" evidence="10">
    <location>
        <begin position="494"/>
        <end position="517"/>
    </location>
</feature>
<feature type="signal peptide" evidence="9">
    <location>
        <begin position="1"/>
        <end position="21"/>
    </location>
</feature>
<keyword evidence="7 8" id="KW-0624">Polysaccharide degradation</keyword>
<evidence type="ECO:0000313" key="12">
    <source>
        <dbReference type="EMBL" id="CDS04807.1"/>
    </source>
</evidence>
<comment type="catalytic activity">
    <reaction evidence="1 9">
        <text>Endohydrolysis of (1-&gt;4)-beta-D-glucosidic linkages in cellulose, lichenin and cereal beta-D-glucans.</text>
        <dbReference type="EC" id="3.2.1.4"/>
    </reaction>
</comment>
<dbReference type="GO" id="GO:0008810">
    <property type="term" value="F:cellulase activity"/>
    <property type="evidence" value="ECO:0007669"/>
    <property type="project" value="UniProtKB-EC"/>
</dbReference>
<dbReference type="InterPro" id="IPR033126">
    <property type="entry name" value="Glyco_hydro_9_Asp/Glu_AS"/>
</dbReference>
<dbReference type="PROSITE" id="PS00698">
    <property type="entry name" value="GH9_3"/>
    <property type="match status" value="1"/>
</dbReference>
<protein>
    <recommendedName>
        <fullName evidence="9">Endoglucanase</fullName>
        <ecNumber evidence="9">3.2.1.4</ecNumber>
    </recommendedName>
</protein>
<dbReference type="GO" id="GO:0030245">
    <property type="term" value="P:cellulose catabolic process"/>
    <property type="evidence" value="ECO:0007669"/>
    <property type="project" value="UniProtKB-KW"/>
</dbReference>
<organism evidence="12">
    <name type="scientific">Lichtheimia ramosa</name>
    <dbReference type="NCBI Taxonomy" id="688394"/>
    <lineage>
        <taxon>Eukaryota</taxon>
        <taxon>Fungi</taxon>
        <taxon>Fungi incertae sedis</taxon>
        <taxon>Mucoromycota</taxon>
        <taxon>Mucoromycotina</taxon>
        <taxon>Mucoromycetes</taxon>
        <taxon>Mucorales</taxon>
        <taxon>Lichtheimiaceae</taxon>
        <taxon>Lichtheimia</taxon>
    </lineage>
</organism>
<dbReference type="PANTHER" id="PTHR22298">
    <property type="entry name" value="ENDO-1,4-BETA-GLUCANASE"/>
    <property type="match status" value="1"/>
</dbReference>
<evidence type="ECO:0000256" key="1">
    <source>
        <dbReference type="ARBA" id="ARBA00000966"/>
    </source>
</evidence>
<keyword evidence="10" id="KW-1133">Transmembrane helix</keyword>
<evidence type="ECO:0000256" key="9">
    <source>
        <dbReference type="RuleBase" id="RU361166"/>
    </source>
</evidence>
<feature type="chain" id="PRO_5005105216" description="Endoglucanase" evidence="9">
    <location>
        <begin position="22"/>
        <end position="550"/>
    </location>
</feature>
<evidence type="ECO:0000256" key="7">
    <source>
        <dbReference type="ARBA" id="ARBA00023326"/>
    </source>
</evidence>
<evidence type="ECO:0000256" key="6">
    <source>
        <dbReference type="ARBA" id="ARBA00023295"/>
    </source>
</evidence>
<accession>A0A077WDW3</accession>
<evidence type="ECO:0000256" key="2">
    <source>
        <dbReference type="ARBA" id="ARBA00007072"/>
    </source>
</evidence>
<evidence type="ECO:0000256" key="5">
    <source>
        <dbReference type="ARBA" id="ARBA00023277"/>
    </source>
</evidence>
<evidence type="ECO:0000256" key="8">
    <source>
        <dbReference type="PROSITE-ProRule" id="PRU10060"/>
    </source>
</evidence>
<dbReference type="Gene3D" id="1.50.10.10">
    <property type="match status" value="1"/>
</dbReference>
<keyword evidence="10" id="KW-0812">Transmembrane</keyword>
<comment type="similarity">
    <text evidence="2 8 9">Belongs to the glycosyl hydrolase 9 (cellulase E) family.</text>
</comment>
<name>A0A077WDW3_9FUNG</name>
<dbReference type="InterPro" id="IPR001701">
    <property type="entry name" value="Glyco_hydro_9"/>
</dbReference>
<evidence type="ECO:0000256" key="4">
    <source>
        <dbReference type="ARBA" id="ARBA00023001"/>
    </source>
</evidence>
<dbReference type="AlphaFoldDB" id="A0A077WDW3"/>
<reference evidence="12" key="1">
    <citation type="journal article" date="2014" name="Genome Announc.">
        <title>De novo whole-genome sequence and genome annotation of Lichtheimia ramosa.</title>
        <authorList>
            <person name="Linde J."/>
            <person name="Schwartze V."/>
            <person name="Binder U."/>
            <person name="Lass-Florl C."/>
            <person name="Voigt K."/>
            <person name="Horn F."/>
        </authorList>
    </citation>
    <scope>NUCLEOTIDE SEQUENCE</scope>
    <source>
        <strain evidence="12">JMRC FSU:6197</strain>
    </source>
</reference>
<sequence length="550" mass="61229">MHFTFLLFFTLLSSSSRIVLGQEQQGANPYYVSLLNNSYLFYAAQRSGRLPPDNPVPWRSDSALNDGSDHQVDLTGGYYDAGDYLKFTLPLAHSITLLAWGGIEWFNGYAKANQTDYLRTTIRWGTDYLIKAHPEPNVLYVQVGDGEVDNNYWGPDTNIPSPRPSYSITGDSPGTDIAAQTSAAFASASYLFRHMFNDSNYADTLQSHAEALFSFADTAMPQQLYTEAVSASREYYTSSGYQYPLVYAALWLYRATGNASYRDKASSYFDQFKLYKHQPINIMDWSDPAGAVYVLGAQVDPDNTKYKDSAVYNLDGIIHGNDVCGYTNGGLLWCGQESESNALVPAMDTAFLALIYSSLDTSKSSDYIQFATSQIDYVLGSNYMRTPYVCGIHMNSPRNPHHAGASGGTDISNVDTSPPEEEHVLYGAVVGGPDHDDKFYDQRSDYRQSEIALDYNAPFQGLVAHQLSLDNVNDPPYASITDPRPFVTRPKAPLAQWIVAVIVIVIVFVVAGALYICWWKRHAIMQRCCGATRRNTSTNYPLEPHQKDFS</sequence>
<dbReference type="InterPro" id="IPR008928">
    <property type="entry name" value="6-hairpin_glycosidase_sf"/>
</dbReference>
<keyword evidence="6 8" id="KW-0326">Glycosidase</keyword>
<feature type="active site" evidence="8">
    <location>
        <position position="441"/>
    </location>
</feature>
<keyword evidence="9" id="KW-0732">Signal</keyword>
<gene>
    <name evidence="12" type="ORF">LRAMOSA07337</name>
</gene>
<dbReference type="EMBL" id="LK023315">
    <property type="protein sequence ID" value="CDS04807.1"/>
    <property type="molecule type" value="Genomic_DNA"/>
</dbReference>
<keyword evidence="4 9" id="KW-0136">Cellulose degradation</keyword>
<feature type="active site" evidence="8">
    <location>
        <position position="450"/>
    </location>
</feature>
<dbReference type="OrthoDB" id="10257085at2759"/>
<dbReference type="SUPFAM" id="SSF48208">
    <property type="entry name" value="Six-hairpin glycosidases"/>
    <property type="match status" value="1"/>
</dbReference>
<dbReference type="Pfam" id="PF00759">
    <property type="entry name" value="Glyco_hydro_9"/>
    <property type="match status" value="1"/>
</dbReference>
<keyword evidence="3 8" id="KW-0378">Hydrolase</keyword>
<dbReference type="InterPro" id="IPR012341">
    <property type="entry name" value="6hp_glycosidase-like_sf"/>
</dbReference>
<evidence type="ECO:0000256" key="3">
    <source>
        <dbReference type="ARBA" id="ARBA00022801"/>
    </source>
</evidence>
<evidence type="ECO:0000259" key="11">
    <source>
        <dbReference type="Pfam" id="PF00759"/>
    </source>
</evidence>
<dbReference type="EC" id="3.2.1.4" evidence="9"/>
<feature type="domain" description="Glycoside hydrolase family 9" evidence="11">
    <location>
        <begin position="31"/>
        <end position="462"/>
    </location>
</feature>